<dbReference type="CDD" id="cd11610">
    <property type="entry name" value="eIF2D_N"/>
    <property type="match status" value="1"/>
</dbReference>
<dbReference type="PANTHER" id="PTHR12217">
    <property type="entry name" value="EUKARYOTIC TRANSLATION INITIATION FACTOR 2D"/>
    <property type="match status" value="1"/>
</dbReference>
<dbReference type="GO" id="GO:0003743">
    <property type="term" value="F:translation initiation factor activity"/>
    <property type="evidence" value="ECO:0007669"/>
    <property type="project" value="InterPro"/>
</dbReference>
<sequence>MSNCFKGEFKVTTQAPMGKAELKKLRAQLMDEFPGLSKRMVDKVLPPKEDVNILKCSNGTQLFVAGDSPPAFFDDGFGGVFPTLFTLWRLPNIMPELITHGPVSKYLIPKANRYLHLVSQTPQPRLYLTLCHPFVPPNPTQTDSYYSCPFLAISAPGLCACTSSPGALLRG</sequence>
<dbReference type="InterPro" id="IPR048247">
    <property type="entry name" value="eIF2D_N"/>
</dbReference>
<dbReference type="Gene3D" id="3.10.400.20">
    <property type="match status" value="1"/>
</dbReference>
<dbReference type="EMBL" id="HBHX01052960">
    <property type="protein sequence ID" value="CAE0132483.1"/>
    <property type="molecule type" value="Transcribed_RNA"/>
</dbReference>
<dbReference type="Pfam" id="PF17832">
    <property type="entry name" value="Pre-PUA"/>
    <property type="match status" value="1"/>
</dbReference>
<feature type="domain" description="Pre-PUA" evidence="1">
    <location>
        <begin position="5"/>
        <end position="91"/>
    </location>
</feature>
<evidence type="ECO:0000313" key="2">
    <source>
        <dbReference type="EMBL" id="CAE0132483.1"/>
    </source>
</evidence>
<protein>
    <recommendedName>
        <fullName evidence="1">Pre-PUA domain-containing protein</fullName>
    </recommendedName>
</protein>
<dbReference type="InterPro" id="IPR041366">
    <property type="entry name" value="Pre-PUA"/>
</dbReference>
<dbReference type="GO" id="GO:0001731">
    <property type="term" value="P:formation of translation preinitiation complex"/>
    <property type="evidence" value="ECO:0007669"/>
    <property type="project" value="InterPro"/>
</dbReference>
<proteinExistence type="predicted"/>
<evidence type="ECO:0000259" key="1">
    <source>
        <dbReference type="Pfam" id="PF17832"/>
    </source>
</evidence>
<reference evidence="2" key="1">
    <citation type="submission" date="2021-01" db="EMBL/GenBank/DDBJ databases">
        <authorList>
            <person name="Corre E."/>
            <person name="Pelletier E."/>
            <person name="Niang G."/>
            <person name="Scheremetjew M."/>
            <person name="Finn R."/>
            <person name="Kale V."/>
            <person name="Holt S."/>
            <person name="Cochrane G."/>
            <person name="Meng A."/>
            <person name="Brown T."/>
            <person name="Cohen L."/>
        </authorList>
    </citation>
    <scope>NUCLEOTIDE SEQUENCE</scope>
    <source>
        <strain evidence="2">CCMP281</strain>
    </source>
</reference>
<name>A0A7S3BE50_9EUKA</name>
<dbReference type="InterPro" id="IPR039757">
    <property type="entry name" value="EIF2D"/>
</dbReference>
<gene>
    <name evidence="2" type="ORF">HERI1096_LOCUS29209</name>
</gene>
<organism evidence="2">
    <name type="scientific">Haptolina ericina</name>
    <dbReference type="NCBI Taxonomy" id="156174"/>
    <lineage>
        <taxon>Eukaryota</taxon>
        <taxon>Haptista</taxon>
        <taxon>Haptophyta</taxon>
        <taxon>Prymnesiophyceae</taxon>
        <taxon>Prymnesiales</taxon>
        <taxon>Prymnesiaceae</taxon>
        <taxon>Haptolina</taxon>
    </lineage>
</organism>
<dbReference type="PANTHER" id="PTHR12217:SF4">
    <property type="entry name" value="EUKARYOTIC TRANSLATION INITIATION FACTOR 2D"/>
    <property type="match status" value="1"/>
</dbReference>
<dbReference type="AlphaFoldDB" id="A0A7S3BE50"/>
<accession>A0A7S3BE50</accession>